<reference evidence="2" key="1">
    <citation type="journal article" date="2022" name="Nat. Commun.">
        <title>Chromosome evolution and the genetic basis of agronomically important traits in greater yam.</title>
        <authorList>
            <person name="Bredeson J.V."/>
            <person name="Lyons J.B."/>
            <person name="Oniyinde I.O."/>
            <person name="Okereke N.R."/>
            <person name="Kolade O."/>
            <person name="Nnabue I."/>
            <person name="Nwadili C.O."/>
            <person name="Hribova E."/>
            <person name="Parker M."/>
            <person name="Nwogha J."/>
            <person name="Shu S."/>
            <person name="Carlson J."/>
            <person name="Kariba R."/>
            <person name="Muthemba S."/>
            <person name="Knop K."/>
            <person name="Barton G.J."/>
            <person name="Sherwood A.V."/>
            <person name="Lopez-Montes A."/>
            <person name="Asiedu R."/>
            <person name="Jamnadass R."/>
            <person name="Muchugi A."/>
            <person name="Goodstein D."/>
            <person name="Egesi C.N."/>
            <person name="Featherston J."/>
            <person name="Asfaw A."/>
            <person name="Simpson G.G."/>
            <person name="Dolezel J."/>
            <person name="Hendre P.S."/>
            <person name="Van Deynze A."/>
            <person name="Kumar P.L."/>
            <person name="Obidiegwu J.E."/>
            <person name="Bhattacharjee R."/>
            <person name="Rokhsar D.S."/>
        </authorList>
    </citation>
    <scope>NUCLEOTIDE SEQUENCE [LARGE SCALE GENOMIC DNA]</scope>
    <source>
        <strain evidence="2">cv. TDa95/00328</strain>
    </source>
</reference>
<keyword evidence="2" id="KW-1185">Reference proteome</keyword>
<evidence type="ECO:0000313" key="2">
    <source>
        <dbReference type="Proteomes" id="UP000827976"/>
    </source>
</evidence>
<organism evidence="1 2">
    <name type="scientific">Dioscorea alata</name>
    <name type="common">Purple yam</name>
    <dbReference type="NCBI Taxonomy" id="55571"/>
    <lineage>
        <taxon>Eukaryota</taxon>
        <taxon>Viridiplantae</taxon>
        <taxon>Streptophyta</taxon>
        <taxon>Embryophyta</taxon>
        <taxon>Tracheophyta</taxon>
        <taxon>Spermatophyta</taxon>
        <taxon>Magnoliopsida</taxon>
        <taxon>Liliopsida</taxon>
        <taxon>Dioscoreales</taxon>
        <taxon>Dioscoreaceae</taxon>
        <taxon>Dioscorea</taxon>
    </lineage>
</organism>
<dbReference type="Proteomes" id="UP000827976">
    <property type="component" value="Chromosome 19"/>
</dbReference>
<gene>
    <name evidence="1" type="ORF">IHE45_19G003300</name>
</gene>
<evidence type="ECO:0000313" key="1">
    <source>
        <dbReference type="EMBL" id="KAH7652231.1"/>
    </source>
</evidence>
<comment type="caution">
    <text evidence="1">The sequence shown here is derived from an EMBL/GenBank/DDBJ whole genome shotgun (WGS) entry which is preliminary data.</text>
</comment>
<dbReference type="EC" id="5.2.1.8" evidence="1"/>
<sequence>MSTIMSACPASSALLGLVLGPSKQRRFMCSARASDNSNSNSNSKSEQSRGIRRREAASLAVSTGLWLANIMVSVPASQAAKDDPTIELSQCTSLTIAPSGLAFCDLVIGAGSEATKGQLIKAHYVGRFENGTVFDSSYNRGKPLTFRVGVGEVIQGWDQGILGSDGVPPMLPGGKRKLKVPPELAYGIRGAGCKAGSCIIPPNSTLLFDVEFIGKA</sequence>
<accession>A0ACB7TUD6</accession>
<proteinExistence type="predicted"/>
<protein>
    <submittedName>
        <fullName evidence="1">Peptidyl-prolyl cis-trans isomerase Fpr3/Fpr4-like protein</fullName>
        <ecNumber evidence="1">5.2.1.8</ecNumber>
    </submittedName>
</protein>
<dbReference type="EMBL" id="CM037029">
    <property type="protein sequence ID" value="KAH7652231.1"/>
    <property type="molecule type" value="Genomic_DNA"/>
</dbReference>
<name>A0ACB7TUD6_DIOAL</name>